<dbReference type="Gene3D" id="3.40.50.720">
    <property type="entry name" value="NAD(P)-binding Rossmann-like Domain"/>
    <property type="match status" value="1"/>
</dbReference>
<keyword evidence="2" id="KW-0560">Oxidoreductase</keyword>
<organism evidence="4 5">
    <name type="scientific">Sedimentitalea xiamensis</name>
    <dbReference type="NCBI Taxonomy" id="3050037"/>
    <lineage>
        <taxon>Bacteria</taxon>
        <taxon>Pseudomonadati</taxon>
        <taxon>Pseudomonadota</taxon>
        <taxon>Alphaproteobacteria</taxon>
        <taxon>Rhodobacterales</taxon>
        <taxon>Paracoccaceae</taxon>
        <taxon>Sedimentitalea</taxon>
    </lineage>
</organism>
<evidence type="ECO:0000313" key="5">
    <source>
        <dbReference type="Proteomes" id="UP001227126"/>
    </source>
</evidence>
<dbReference type="PANTHER" id="PTHR48106:SF8">
    <property type="entry name" value="OS02G0805600 PROTEIN"/>
    <property type="match status" value="1"/>
</dbReference>
<dbReference type="Pfam" id="PF00107">
    <property type="entry name" value="ADH_zinc_N"/>
    <property type="match status" value="1"/>
</dbReference>
<dbReference type="Proteomes" id="UP001227126">
    <property type="component" value="Unassembled WGS sequence"/>
</dbReference>
<dbReference type="EMBL" id="JASNJE010000008">
    <property type="protein sequence ID" value="MDK3073177.1"/>
    <property type="molecule type" value="Genomic_DNA"/>
</dbReference>
<dbReference type="InterPro" id="IPR020843">
    <property type="entry name" value="ER"/>
</dbReference>
<dbReference type="InterPro" id="IPR013149">
    <property type="entry name" value="ADH-like_C"/>
</dbReference>
<dbReference type="SUPFAM" id="SSF50129">
    <property type="entry name" value="GroES-like"/>
    <property type="match status" value="1"/>
</dbReference>
<proteinExistence type="predicted"/>
<reference evidence="4 5" key="1">
    <citation type="submission" date="2023-05" db="EMBL/GenBank/DDBJ databases">
        <title>Sedimentitalea sp. nov. JM2-8.</title>
        <authorList>
            <person name="Huang J."/>
        </authorList>
    </citation>
    <scope>NUCLEOTIDE SEQUENCE [LARGE SCALE GENOMIC DNA]</scope>
    <source>
        <strain evidence="4 5">JM2-8</strain>
    </source>
</reference>
<sequence length="337" mass="35710">MLPTTMKTIEMREPGDPDVLGIGHRDLPGLRDTEILIRVTAAGVNGPDMVQRRGHYPPPKGASDLLGLEVSGEIAAIGKDVTGWNVGDVLCALTNGGGYAEYVAVKAGHCLPVPDGVSQIDAAGLCETFFTVWSNLFFGLPAQDGGLLLVHGGAGGIGSTAIQLGKAMGMRVFTTCASGEDCAYAQSLGADRAINFKEEDFVDVVRDAGGANLILDIIGGDYVARNVKAASPDARIVQLAFNAGSKVEINLMPIMLKRLVYTGSTLRSRPESFKSAVAADLRKTVWPLFVKGALTAQTYKVFPFDQAAEAHWMMERAGHRGKILLSPEPQGVTVADR</sequence>
<accession>A0ABT7FDI3</accession>
<dbReference type="PANTHER" id="PTHR48106">
    <property type="entry name" value="QUINONE OXIDOREDUCTASE PIG3-RELATED"/>
    <property type="match status" value="1"/>
</dbReference>
<dbReference type="InterPro" id="IPR036291">
    <property type="entry name" value="NAD(P)-bd_dom_sf"/>
</dbReference>
<keyword evidence="5" id="KW-1185">Reference proteome</keyword>
<dbReference type="Gene3D" id="3.90.180.10">
    <property type="entry name" value="Medium-chain alcohol dehydrogenases, catalytic domain"/>
    <property type="match status" value="1"/>
</dbReference>
<dbReference type="InterPro" id="IPR013154">
    <property type="entry name" value="ADH-like_N"/>
</dbReference>
<dbReference type="NCBIfam" id="TIGR02824">
    <property type="entry name" value="quinone_pig3"/>
    <property type="match status" value="1"/>
</dbReference>
<dbReference type="SUPFAM" id="SSF51735">
    <property type="entry name" value="NAD(P)-binding Rossmann-fold domains"/>
    <property type="match status" value="1"/>
</dbReference>
<keyword evidence="1" id="KW-0521">NADP</keyword>
<evidence type="ECO:0000259" key="3">
    <source>
        <dbReference type="SMART" id="SM00829"/>
    </source>
</evidence>
<comment type="caution">
    <text evidence="4">The sequence shown here is derived from an EMBL/GenBank/DDBJ whole genome shotgun (WGS) entry which is preliminary data.</text>
</comment>
<gene>
    <name evidence="4" type="ORF">QO034_08665</name>
</gene>
<evidence type="ECO:0000313" key="4">
    <source>
        <dbReference type="EMBL" id="MDK3073177.1"/>
    </source>
</evidence>
<evidence type="ECO:0000256" key="1">
    <source>
        <dbReference type="ARBA" id="ARBA00022857"/>
    </source>
</evidence>
<dbReference type="InterPro" id="IPR011032">
    <property type="entry name" value="GroES-like_sf"/>
</dbReference>
<dbReference type="SMART" id="SM00829">
    <property type="entry name" value="PKS_ER"/>
    <property type="match status" value="1"/>
</dbReference>
<evidence type="ECO:0000256" key="2">
    <source>
        <dbReference type="ARBA" id="ARBA00023002"/>
    </source>
</evidence>
<dbReference type="RefSeq" id="WP_284485119.1">
    <property type="nucleotide sequence ID" value="NZ_JASNJE010000008.1"/>
</dbReference>
<dbReference type="CDD" id="cd05276">
    <property type="entry name" value="p53_inducible_oxidoreductase"/>
    <property type="match status" value="1"/>
</dbReference>
<feature type="domain" description="Enoyl reductase (ER)" evidence="3">
    <location>
        <begin position="15"/>
        <end position="325"/>
    </location>
</feature>
<dbReference type="Pfam" id="PF08240">
    <property type="entry name" value="ADH_N"/>
    <property type="match status" value="1"/>
</dbReference>
<protein>
    <submittedName>
        <fullName evidence="4">NAD(P)H-quinone oxidoreductase</fullName>
    </submittedName>
</protein>
<name>A0ABT7FDI3_9RHOB</name>
<dbReference type="InterPro" id="IPR014189">
    <property type="entry name" value="Quinone_OxRdtase_PIG3"/>
</dbReference>